<feature type="domain" description="RGS" evidence="2">
    <location>
        <begin position="90"/>
        <end position="180"/>
    </location>
</feature>
<dbReference type="OrthoDB" id="196547at2759"/>
<dbReference type="InterPro" id="IPR044926">
    <property type="entry name" value="RGS_subdomain_2"/>
</dbReference>
<evidence type="ECO:0000259" key="2">
    <source>
        <dbReference type="PROSITE" id="PS50132"/>
    </source>
</evidence>
<comment type="caution">
    <text evidence="3">The sequence shown here is derived from an EMBL/GenBank/DDBJ whole genome shotgun (WGS) entry which is preliminary data.</text>
</comment>
<dbReference type="Pfam" id="PF00615">
    <property type="entry name" value="RGS"/>
    <property type="match status" value="1"/>
</dbReference>
<dbReference type="EMBL" id="MCFI01000001">
    <property type="protein sequence ID" value="ORY87685.1"/>
    <property type="molecule type" value="Genomic_DNA"/>
</dbReference>
<name>A0A1Y2FYC7_PROLT</name>
<dbReference type="RefSeq" id="XP_040728180.1">
    <property type="nucleotide sequence ID" value="XM_040870812.1"/>
</dbReference>
<gene>
    <name evidence="3" type="ORF">BCR37DRAFT_390215</name>
</gene>
<dbReference type="AlphaFoldDB" id="A0A1Y2FYC7"/>
<dbReference type="PANTHER" id="PTHR10845:SF267">
    <property type="entry name" value="REGULATOR OF G PROTEIN SIGNALING DOMAIN PROTEIN (AFU_ORTHOLOGUE AFUA_6G06860)"/>
    <property type="match status" value="1"/>
</dbReference>
<evidence type="ECO:0000313" key="4">
    <source>
        <dbReference type="Proteomes" id="UP000193685"/>
    </source>
</evidence>
<dbReference type="PRINTS" id="PR01301">
    <property type="entry name" value="RGSPROTEIN"/>
</dbReference>
<dbReference type="InterPro" id="IPR016137">
    <property type="entry name" value="RGS"/>
</dbReference>
<dbReference type="PROSITE" id="PS50132">
    <property type="entry name" value="RGS"/>
    <property type="match status" value="1"/>
</dbReference>
<dbReference type="PANTHER" id="PTHR10845">
    <property type="entry name" value="REGULATOR OF G PROTEIN SIGNALING"/>
    <property type="match status" value="1"/>
</dbReference>
<accession>A0A1Y2FYC7</accession>
<dbReference type="Gene3D" id="1.10.167.10">
    <property type="entry name" value="Regulator of G-protein Signalling 4, domain 2"/>
    <property type="match status" value="1"/>
</dbReference>
<dbReference type="SMART" id="SM00315">
    <property type="entry name" value="RGS"/>
    <property type="match status" value="1"/>
</dbReference>
<organism evidence="3 4">
    <name type="scientific">Protomyces lactucae-debilis</name>
    <dbReference type="NCBI Taxonomy" id="2754530"/>
    <lineage>
        <taxon>Eukaryota</taxon>
        <taxon>Fungi</taxon>
        <taxon>Dikarya</taxon>
        <taxon>Ascomycota</taxon>
        <taxon>Taphrinomycotina</taxon>
        <taxon>Taphrinomycetes</taxon>
        <taxon>Taphrinales</taxon>
        <taxon>Protomycetaceae</taxon>
        <taxon>Protomyces</taxon>
    </lineage>
</organism>
<evidence type="ECO:0000313" key="3">
    <source>
        <dbReference type="EMBL" id="ORY87685.1"/>
    </source>
</evidence>
<dbReference type="Proteomes" id="UP000193685">
    <property type="component" value="Unassembled WGS sequence"/>
</dbReference>
<proteinExistence type="predicted"/>
<protein>
    <submittedName>
        <fullName evidence="3">RGS domain-containing protein</fullName>
    </submittedName>
</protein>
<keyword evidence="4" id="KW-1185">Reference proteome</keyword>
<reference evidence="3 4" key="1">
    <citation type="submission" date="2016-07" db="EMBL/GenBank/DDBJ databases">
        <title>Pervasive Adenine N6-methylation of Active Genes in Fungi.</title>
        <authorList>
            <consortium name="DOE Joint Genome Institute"/>
            <person name="Mondo S.J."/>
            <person name="Dannebaum R.O."/>
            <person name="Kuo R.C."/>
            <person name="Labutti K."/>
            <person name="Haridas S."/>
            <person name="Kuo A."/>
            <person name="Salamov A."/>
            <person name="Ahrendt S.R."/>
            <person name="Lipzen A."/>
            <person name="Sullivan W."/>
            <person name="Andreopoulos W.B."/>
            <person name="Clum A."/>
            <person name="Lindquist E."/>
            <person name="Daum C."/>
            <person name="Ramamoorthy G.K."/>
            <person name="Gryganskyi A."/>
            <person name="Culley D."/>
            <person name="Magnuson J.K."/>
            <person name="James T.Y."/>
            <person name="O'Malley M.A."/>
            <person name="Stajich J.E."/>
            <person name="Spatafora J.W."/>
            <person name="Visel A."/>
            <person name="Grigoriev I.V."/>
        </authorList>
    </citation>
    <scope>NUCLEOTIDE SEQUENCE [LARGE SCALE GENOMIC DNA]</scope>
    <source>
        <strain evidence="3 4">12-1054</strain>
    </source>
</reference>
<feature type="region of interest" description="Disordered" evidence="1">
    <location>
        <begin position="36"/>
        <end position="64"/>
    </location>
</feature>
<dbReference type="SUPFAM" id="SSF48097">
    <property type="entry name" value="Regulator of G-protein signaling, RGS"/>
    <property type="match status" value="1"/>
</dbReference>
<dbReference type="InterPro" id="IPR036305">
    <property type="entry name" value="RGS_sf"/>
</dbReference>
<dbReference type="GeneID" id="63787411"/>
<evidence type="ECO:0000256" key="1">
    <source>
        <dbReference type="SAM" id="MobiDB-lite"/>
    </source>
</evidence>
<sequence>METYGQRSFWQVWHVSLCDKHSGFLSKLHYRLARPAQRPRSAMSNQTPSRERKLSLGLQRRHTDPTGFKLPTLRQVLQNESCHPFTLAQFRGCVAKEHALEALEFYLAVEMLAHIPREHLMAQCMQLIVRFIQEYAPQAINIDARLRQRIIAEPSVLNLAEAQEEMFRLLEENTFRRFIKMHCLHQEASLCVC</sequence>
<dbReference type="STRING" id="56484.A0A1Y2FYC7"/>